<proteinExistence type="predicted"/>
<accession>A0ACB8E6R2</accession>
<keyword evidence="2" id="KW-1185">Reference proteome</keyword>
<gene>
    <name evidence="1" type="ORF">K3G42_003314</name>
</gene>
<reference evidence="1" key="1">
    <citation type="submission" date="2021-08" db="EMBL/GenBank/DDBJ databases">
        <title>The first chromosome-level gecko genome reveals the dynamic sex chromosomes of Neotropical dwarf geckos (Sphaerodactylidae: Sphaerodactylus).</title>
        <authorList>
            <person name="Pinto B.J."/>
            <person name="Keating S.E."/>
            <person name="Gamble T."/>
        </authorList>
    </citation>
    <scope>NUCLEOTIDE SEQUENCE</scope>
    <source>
        <strain evidence="1">TG3544</strain>
    </source>
</reference>
<dbReference type="EMBL" id="CM037623">
    <property type="protein sequence ID" value="KAH7988007.1"/>
    <property type="molecule type" value="Genomic_DNA"/>
</dbReference>
<evidence type="ECO:0000313" key="1">
    <source>
        <dbReference type="EMBL" id="KAH7988007.1"/>
    </source>
</evidence>
<protein>
    <submittedName>
        <fullName evidence="1">Uncharacterized protein</fullName>
    </submittedName>
</protein>
<dbReference type="Proteomes" id="UP000827872">
    <property type="component" value="Linkage Group LG10"/>
</dbReference>
<evidence type="ECO:0000313" key="2">
    <source>
        <dbReference type="Proteomes" id="UP000827872"/>
    </source>
</evidence>
<sequence>MRNAIRETKEALENVNVSVEVLQEGTERLQGNLTDVKSHLMNTLNDSACATAQAASICNVIRNSLSQLSINANFSRVIAGDDG</sequence>
<comment type="caution">
    <text evidence="1">The sequence shown here is derived from an EMBL/GenBank/DDBJ whole genome shotgun (WGS) entry which is preliminary data.</text>
</comment>
<name>A0ACB8E6R2_9SAUR</name>
<organism evidence="1 2">
    <name type="scientific">Sphaerodactylus townsendi</name>
    <dbReference type="NCBI Taxonomy" id="933632"/>
    <lineage>
        <taxon>Eukaryota</taxon>
        <taxon>Metazoa</taxon>
        <taxon>Chordata</taxon>
        <taxon>Craniata</taxon>
        <taxon>Vertebrata</taxon>
        <taxon>Euteleostomi</taxon>
        <taxon>Lepidosauria</taxon>
        <taxon>Squamata</taxon>
        <taxon>Bifurcata</taxon>
        <taxon>Gekkota</taxon>
        <taxon>Sphaerodactylidae</taxon>
        <taxon>Sphaerodactylus</taxon>
    </lineage>
</organism>